<name>A0A4V3BBS5_9RHOB</name>
<dbReference type="OrthoDB" id="7857490at2"/>
<dbReference type="EMBL" id="SMZO01000017">
    <property type="protein sequence ID" value="TDL88109.1"/>
    <property type="molecule type" value="Genomic_DNA"/>
</dbReference>
<evidence type="ECO:0000313" key="2">
    <source>
        <dbReference type="EMBL" id="TDL88109.1"/>
    </source>
</evidence>
<evidence type="ECO:0000313" key="3">
    <source>
        <dbReference type="Proteomes" id="UP000294562"/>
    </source>
</evidence>
<comment type="caution">
    <text evidence="2">The sequence shown here is derived from an EMBL/GenBank/DDBJ whole genome shotgun (WGS) entry which is preliminary data.</text>
</comment>
<dbReference type="RefSeq" id="WP_133342664.1">
    <property type="nucleotide sequence ID" value="NZ_SMZO01000017.1"/>
</dbReference>
<dbReference type="Proteomes" id="UP000294562">
    <property type="component" value="Unassembled WGS sequence"/>
</dbReference>
<protein>
    <recommendedName>
        <fullName evidence="4">Transporter</fullName>
    </recommendedName>
</protein>
<reference evidence="2 3" key="1">
    <citation type="submission" date="2019-03" db="EMBL/GenBank/DDBJ databases">
        <title>Rhodobacteraceae bacterium SM1902, a new member of the family Rhodobacteraceae isolated from Yantai.</title>
        <authorList>
            <person name="Sun Y."/>
        </authorList>
    </citation>
    <scope>NUCLEOTIDE SEQUENCE [LARGE SCALE GENOMIC DNA]</scope>
    <source>
        <strain evidence="2 3">SM1902</strain>
    </source>
</reference>
<gene>
    <name evidence="2" type="ORF">E2L05_09415</name>
</gene>
<accession>A0A4V3BBS5</accession>
<sequence length="275" mass="29609">MRVWLQAIVLCLCMSQASAGAWSRDPGSGFVSLGFEVATTRSALSTQGLQNDPSPDFTGYRSLYAEFGVAPRLTLGVDAGQDDADNGAWAGRQLMSQFISLPRTTGEEDATDWPQRPTWSGVAFMRYALAAPGARHQFAVQLGIGARSYEQSGLYYGLEKMVQELIVRPAAAWGMGFDGPLGPGWLSLDASIELRRKTGGHAVKLDAMAGLSPEGRYTYFLQLQTGEYPNAAPFAKLVPGVAIHLWDGVSLETSAIWGLNGTDAVGTKAAIWIEW</sequence>
<keyword evidence="1" id="KW-0732">Signal</keyword>
<feature type="chain" id="PRO_5020761298" description="Transporter" evidence="1">
    <location>
        <begin position="20"/>
        <end position="275"/>
    </location>
</feature>
<proteinExistence type="predicted"/>
<organism evidence="2 3">
    <name type="scientific">Meridianimarinicoccus aquatilis</name>
    <dbReference type="NCBI Taxonomy" id="2552766"/>
    <lineage>
        <taxon>Bacteria</taxon>
        <taxon>Pseudomonadati</taxon>
        <taxon>Pseudomonadota</taxon>
        <taxon>Alphaproteobacteria</taxon>
        <taxon>Rhodobacterales</taxon>
        <taxon>Paracoccaceae</taxon>
        <taxon>Meridianimarinicoccus</taxon>
    </lineage>
</organism>
<evidence type="ECO:0000256" key="1">
    <source>
        <dbReference type="SAM" id="SignalP"/>
    </source>
</evidence>
<dbReference type="AlphaFoldDB" id="A0A4V3BBS5"/>
<keyword evidence="3" id="KW-1185">Reference proteome</keyword>
<feature type="signal peptide" evidence="1">
    <location>
        <begin position="1"/>
        <end position="19"/>
    </location>
</feature>
<evidence type="ECO:0008006" key="4">
    <source>
        <dbReference type="Google" id="ProtNLM"/>
    </source>
</evidence>